<evidence type="ECO:0000256" key="1">
    <source>
        <dbReference type="ARBA" id="ARBA00004123"/>
    </source>
</evidence>
<organism evidence="5 6">
    <name type="scientific">Orchesella dallaii</name>
    <dbReference type="NCBI Taxonomy" id="48710"/>
    <lineage>
        <taxon>Eukaryota</taxon>
        <taxon>Metazoa</taxon>
        <taxon>Ecdysozoa</taxon>
        <taxon>Arthropoda</taxon>
        <taxon>Hexapoda</taxon>
        <taxon>Collembola</taxon>
        <taxon>Entomobryomorpha</taxon>
        <taxon>Entomobryoidea</taxon>
        <taxon>Orchesellidae</taxon>
        <taxon>Orchesellinae</taxon>
        <taxon>Orchesella</taxon>
    </lineage>
</organism>
<dbReference type="PANTHER" id="PTHR22652">
    <property type="entry name" value="NUCLEOPORIN NUP43"/>
    <property type="match status" value="1"/>
</dbReference>
<dbReference type="Gene3D" id="2.130.10.10">
    <property type="entry name" value="YVTN repeat-like/Quinoprotein amine dehydrogenase"/>
    <property type="match status" value="1"/>
</dbReference>
<gene>
    <name evidence="5" type="ORF">ODALV1_LOCUS12958</name>
</gene>
<reference evidence="5 6" key="1">
    <citation type="submission" date="2024-08" db="EMBL/GenBank/DDBJ databases">
        <authorList>
            <person name="Cucini C."/>
            <person name="Frati F."/>
        </authorList>
    </citation>
    <scope>NUCLEOTIDE SEQUENCE [LARGE SCALE GENOMIC DNA]</scope>
</reference>
<name>A0ABP1QMB6_9HEXA</name>
<sequence length="404" mass="44098">MMNASMMISAMDTSLYMDTTTARTLSRSRAGPSAIAKPKFVRFTNSTQTGRNVSKVRWLLDNSYMGVPDPYASEYFVSGSWSSVGDVNDICLWGLDVGPSAKEGEKDSKVTLITKAVVKGNVTDMSVLSGDRFCLCTSDGALYVYKGNKNRDEKFVSVTQAAAGQLFSYRGRNSHATAIAVKDDVIVTGGEDGSIVECNSAGLNVIRRLERVDPLSITTACFVGRNEVMTGNGGGQLKLWDLRNNSNEPVQILNPNVLMNNLYGVSSICQHPSQTHAVIVGYQSGCMDLWDMRLGPECDPIANLAGEGGSLSEIYFHQINSDHFFSCAQSGQVCHWYPGERLSNPLQVPVEYTTDLNIEFLKKGLVFKEVHTSPFPINSMSLSRNDRIVVGSDSGVVFCTEIRV</sequence>
<keyword evidence="2" id="KW-0853">WD repeat</keyword>
<accession>A0ABP1QMB6</accession>
<keyword evidence="4" id="KW-0539">Nucleus</keyword>
<dbReference type="SUPFAM" id="SSF50978">
    <property type="entry name" value="WD40 repeat-like"/>
    <property type="match status" value="1"/>
</dbReference>
<comment type="subcellular location">
    <subcellularLocation>
        <location evidence="1">Nucleus</location>
    </subcellularLocation>
</comment>
<keyword evidence="3" id="KW-0677">Repeat</keyword>
<keyword evidence="6" id="KW-1185">Reference proteome</keyword>
<dbReference type="EMBL" id="CAXLJM020000040">
    <property type="protein sequence ID" value="CAL8108377.1"/>
    <property type="molecule type" value="Genomic_DNA"/>
</dbReference>
<protein>
    <recommendedName>
        <fullName evidence="7">Nucleoporin Nup43</fullName>
    </recommendedName>
</protein>
<proteinExistence type="predicted"/>
<evidence type="ECO:0000313" key="6">
    <source>
        <dbReference type="Proteomes" id="UP001642540"/>
    </source>
</evidence>
<dbReference type="Proteomes" id="UP001642540">
    <property type="component" value="Unassembled WGS sequence"/>
</dbReference>
<dbReference type="InterPro" id="IPR001680">
    <property type="entry name" value="WD40_rpt"/>
</dbReference>
<evidence type="ECO:0000313" key="5">
    <source>
        <dbReference type="EMBL" id="CAL8108377.1"/>
    </source>
</evidence>
<comment type="caution">
    <text evidence="5">The sequence shown here is derived from an EMBL/GenBank/DDBJ whole genome shotgun (WGS) entry which is preliminary data.</text>
</comment>
<evidence type="ECO:0000256" key="4">
    <source>
        <dbReference type="ARBA" id="ARBA00023242"/>
    </source>
</evidence>
<dbReference type="PANTHER" id="PTHR22652:SF0">
    <property type="entry name" value="NUCLEOPORIN NUP43"/>
    <property type="match status" value="1"/>
</dbReference>
<dbReference type="InterPro" id="IPR015943">
    <property type="entry name" value="WD40/YVTN_repeat-like_dom_sf"/>
</dbReference>
<dbReference type="SMART" id="SM00320">
    <property type="entry name" value="WD40"/>
    <property type="match status" value="6"/>
</dbReference>
<evidence type="ECO:0000256" key="3">
    <source>
        <dbReference type="ARBA" id="ARBA00022737"/>
    </source>
</evidence>
<dbReference type="InterPro" id="IPR036322">
    <property type="entry name" value="WD40_repeat_dom_sf"/>
</dbReference>
<evidence type="ECO:0000256" key="2">
    <source>
        <dbReference type="ARBA" id="ARBA00022574"/>
    </source>
</evidence>
<evidence type="ECO:0008006" key="7">
    <source>
        <dbReference type="Google" id="ProtNLM"/>
    </source>
</evidence>